<dbReference type="GO" id="GO:0005886">
    <property type="term" value="C:plasma membrane"/>
    <property type="evidence" value="ECO:0007669"/>
    <property type="project" value="TreeGrafter"/>
</dbReference>
<feature type="transmembrane region" description="Helical" evidence="7">
    <location>
        <begin position="111"/>
        <end position="132"/>
    </location>
</feature>
<dbReference type="OrthoDB" id="3648309at2759"/>
<dbReference type="GeneID" id="30145411"/>
<dbReference type="Pfam" id="PF01184">
    <property type="entry name" value="Gpr1_Fun34_YaaH"/>
    <property type="match status" value="1"/>
</dbReference>
<dbReference type="NCBIfam" id="NF038013">
    <property type="entry name" value="AceTr_1"/>
    <property type="match status" value="1"/>
</dbReference>
<gene>
    <name evidence="8" type="ORF">BABINDRAFT_159268</name>
</gene>
<accession>A0A1E3QYL3</accession>
<evidence type="ECO:0000256" key="7">
    <source>
        <dbReference type="SAM" id="Phobius"/>
    </source>
</evidence>
<evidence type="ECO:0000256" key="5">
    <source>
        <dbReference type="ARBA" id="ARBA00023136"/>
    </source>
</evidence>
<dbReference type="PANTHER" id="PTHR31123">
    <property type="entry name" value="ACCUMULATION OF DYADS PROTEIN 2-RELATED"/>
    <property type="match status" value="1"/>
</dbReference>
<comment type="similarity">
    <text evidence="2">Belongs to the acetate uptake transporter (AceTr) (TC 2.A.96) family.</text>
</comment>
<organism evidence="8 9">
    <name type="scientific">Babjeviella inositovora NRRL Y-12698</name>
    <dbReference type="NCBI Taxonomy" id="984486"/>
    <lineage>
        <taxon>Eukaryota</taxon>
        <taxon>Fungi</taxon>
        <taxon>Dikarya</taxon>
        <taxon>Ascomycota</taxon>
        <taxon>Saccharomycotina</taxon>
        <taxon>Pichiomycetes</taxon>
        <taxon>Serinales incertae sedis</taxon>
        <taxon>Babjeviella</taxon>
    </lineage>
</organism>
<feature type="transmembrane region" description="Helical" evidence="7">
    <location>
        <begin position="178"/>
        <end position="197"/>
    </location>
</feature>
<feature type="transmembrane region" description="Helical" evidence="7">
    <location>
        <begin position="235"/>
        <end position="253"/>
    </location>
</feature>
<feature type="compositionally biased region" description="Polar residues" evidence="6">
    <location>
        <begin position="14"/>
        <end position="27"/>
    </location>
</feature>
<evidence type="ECO:0000256" key="3">
    <source>
        <dbReference type="ARBA" id="ARBA00022692"/>
    </source>
</evidence>
<keyword evidence="9" id="KW-1185">Reference proteome</keyword>
<keyword evidence="5 7" id="KW-0472">Membrane</keyword>
<dbReference type="STRING" id="984486.A0A1E3QYL3"/>
<feature type="compositionally biased region" description="Basic and acidic residues" evidence="6">
    <location>
        <begin position="1"/>
        <end position="13"/>
    </location>
</feature>
<protein>
    <submittedName>
        <fullName evidence="8">Uncharacterized protein</fullName>
    </submittedName>
</protein>
<keyword evidence="4 7" id="KW-1133">Transmembrane helix</keyword>
<feature type="transmembrane region" description="Helical" evidence="7">
    <location>
        <begin position="144"/>
        <end position="166"/>
    </location>
</feature>
<dbReference type="AlphaFoldDB" id="A0A1E3QYL3"/>
<reference evidence="9" key="1">
    <citation type="submission" date="2016-05" db="EMBL/GenBank/DDBJ databases">
        <title>Comparative genomics of biotechnologically important yeasts.</title>
        <authorList>
            <consortium name="DOE Joint Genome Institute"/>
            <person name="Riley R."/>
            <person name="Haridas S."/>
            <person name="Wolfe K.H."/>
            <person name="Lopes M.R."/>
            <person name="Hittinger C.T."/>
            <person name="Goker M."/>
            <person name="Salamov A."/>
            <person name="Wisecaver J."/>
            <person name="Long T.M."/>
            <person name="Aerts A.L."/>
            <person name="Barry K."/>
            <person name="Choi C."/>
            <person name="Clum A."/>
            <person name="Coughlan A.Y."/>
            <person name="Deshpande S."/>
            <person name="Douglass A.P."/>
            <person name="Hanson S.J."/>
            <person name="Klenk H.-P."/>
            <person name="Labutti K."/>
            <person name="Lapidus A."/>
            <person name="Lindquist E."/>
            <person name="Lipzen A."/>
            <person name="Meier-Kolthoff J.P."/>
            <person name="Ohm R.A."/>
            <person name="Otillar R.P."/>
            <person name="Pangilinan J."/>
            <person name="Peng Y."/>
            <person name="Rokas A."/>
            <person name="Rosa C.A."/>
            <person name="Scheuner C."/>
            <person name="Sibirny A.A."/>
            <person name="Slot J.C."/>
            <person name="Stielow J.B."/>
            <person name="Sun H."/>
            <person name="Kurtzman C.P."/>
            <person name="Blackwell M."/>
            <person name="Grigoriev I.V."/>
            <person name="Jeffries T.W."/>
        </authorList>
    </citation>
    <scope>NUCLEOTIDE SEQUENCE [LARGE SCALE GENOMIC DNA]</scope>
    <source>
        <strain evidence="9">NRRL Y-12698</strain>
    </source>
</reference>
<evidence type="ECO:0000256" key="4">
    <source>
        <dbReference type="ARBA" id="ARBA00022989"/>
    </source>
</evidence>
<proteinExistence type="inferred from homology"/>
<keyword evidence="3 7" id="KW-0812">Transmembrane</keyword>
<feature type="region of interest" description="Disordered" evidence="6">
    <location>
        <begin position="1"/>
        <end position="28"/>
    </location>
</feature>
<feature type="transmembrane region" description="Helical" evidence="7">
    <location>
        <begin position="204"/>
        <end position="223"/>
    </location>
</feature>
<evidence type="ECO:0000256" key="6">
    <source>
        <dbReference type="SAM" id="MobiDB-lite"/>
    </source>
</evidence>
<dbReference type="InterPro" id="IPR000791">
    <property type="entry name" value="Gpr1/Fun34/SatP-like"/>
</dbReference>
<name>A0A1E3QYL3_9ASCO</name>
<sequence>MPERYSPDIEKNFHSISQEDSSASINEANRDELPRIGRCTTSDDGEWLYLGDQRFRRDEIQTAFGGTLNTGLRAAPSRKFANVAPMGLAAFSIPTMCMAFVNLGATGGTNISALIGAAFFLAGMVEILAGMWEVVMENTFGATVFTIYGAFWLSYGSILCDSFGIIASYKSAAEFDKMMGSFCAVWALFSFLAFLCTLKTTVSFCGQFLFITLMFIVFTVVQFTQSPGWTKTAGVIGLITSLFGFYNMFAGMVDTANSYILLRPIFMPGAEVPRAH</sequence>
<dbReference type="RefSeq" id="XP_018988081.1">
    <property type="nucleotide sequence ID" value="XM_019127558.1"/>
</dbReference>
<feature type="transmembrane region" description="Helical" evidence="7">
    <location>
        <begin position="83"/>
        <end position="105"/>
    </location>
</feature>
<evidence type="ECO:0000313" key="9">
    <source>
        <dbReference type="Proteomes" id="UP000094336"/>
    </source>
</evidence>
<dbReference type="GO" id="GO:0015123">
    <property type="term" value="F:acetate transmembrane transporter activity"/>
    <property type="evidence" value="ECO:0007669"/>
    <property type="project" value="TreeGrafter"/>
</dbReference>
<dbReference type="Proteomes" id="UP000094336">
    <property type="component" value="Unassembled WGS sequence"/>
</dbReference>
<evidence type="ECO:0000313" key="8">
    <source>
        <dbReference type="EMBL" id="ODQ82753.1"/>
    </source>
</evidence>
<dbReference type="PANTHER" id="PTHR31123:SF1">
    <property type="entry name" value="ACCUMULATION OF DYADS PROTEIN 2-RELATED"/>
    <property type="match status" value="1"/>
</dbReference>
<evidence type="ECO:0000256" key="1">
    <source>
        <dbReference type="ARBA" id="ARBA00004141"/>
    </source>
</evidence>
<evidence type="ECO:0000256" key="2">
    <source>
        <dbReference type="ARBA" id="ARBA00005587"/>
    </source>
</evidence>
<dbReference type="EMBL" id="KV454426">
    <property type="protein sequence ID" value="ODQ82753.1"/>
    <property type="molecule type" value="Genomic_DNA"/>
</dbReference>
<dbReference type="InterPro" id="IPR051633">
    <property type="entry name" value="AceTr"/>
</dbReference>
<comment type="subcellular location">
    <subcellularLocation>
        <location evidence="1">Membrane</location>
        <topology evidence="1">Multi-pass membrane protein</topology>
    </subcellularLocation>
</comment>